<accession>A0A839Y7I5</accession>
<keyword evidence="1" id="KW-0472">Membrane</keyword>
<name>A0A839Y7I5_9ACTN</name>
<sequence length="67" mass="7014">MSWWRPEDPMVDLRLRAGGSLVFAVAAAVAIVVDARPALVAALGGLAMGGLLVVGVRWSALRKARDS</sequence>
<keyword evidence="1" id="KW-1133">Transmembrane helix</keyword>
<protein>
    <submittedName>
        <fullName evidence="2">Uncharacterized protein</fullName>
    </submittedName>
</protein>
<reference evidence="2 3" key="1">
    <citation type="submission" date="2020-08" db="EMBL/GenBank/DDBJ databases">
        <title>Sequencing the genomes of 1000 actinobacteria strains.</title>
        <authorList>
            <person name="Klenk H.-P."/>
        </authorList>
    </citation>
    <scope>NUCLEOTIDE SEQUENCE [LARGE SCALE GENOMIC DNA]</scope>
    <source>
        <strain evidence="2 3">DSM 16678</strain>
    </source>
</reference>
<feature type="transmembrane region" description="Helical" evidence="1">
    <location>
        <begin position="15"/>
        <end position="33"/>
    </location>
</feature>
<keyword evidence="1" id="KW-0812">Transmembrane</keyword>
<comment type="caution">
    <text evidence="2">The sequence shown here is derived from an EMBL/GenBank/DDBJ whole genome shotgun (WGS) entry which is preliminary data.</text>
</comment>
<dbReference type="EMBL" id="JACIBU010000001">
    <property type="protein sequence ID" value="MBB3677336.1"/>
    <property type="molecule type" value="Genomic_DNA"/>
</dbReference>
<organism evidence="2 3">
    <name type="scientific">Modestobacter versicolor</name>
    <dbReference type="NCBI Taxonomy" id="429133"/>
    <lineage>
        <taxon>Bacteria</taxon>
        <taxon>Bacillati</taxon>
        <taxon>Actinomycetota</taxon>
        <taxon>Actinomycetes</taxon>
        <taxon>Geodermatophilales</taxon>
        <taxon>Geodermatophilaceae</taxon>
        <taxon>Modestobacter</taxon>
    </lineage>
</organism>
<evidence type="ECO:0000256" key="1">
    <source>
        <dbReference type="SAM" id="Phobius"/>
    </source>
</evidence>
<evidence type="ECO:0000313" key="2">
    <source>
        <dbReference type="EMBL" id="MBB3677336.1"/>
    </source>
</evidence>
<feature type="transmembrane region" description="Helical" evidence="1">
    <location>
        <begin position="39"/>
        <end position="60"/>
    </location>
</feature>
<gene>
    <name evidence="2" type="ORF">FHX36_003071</name>
</gene>
<dbReference type="Proteomes" id="UP000580718">
    <property type="component" value="Unassembled WGS sequence"/>
</dbReference>
<proteinExistence type="predicted"/>
<evidence type="ECO:0000313" key="3">
    <source>
        <dbReference type="Proteomes" id="UP000580718"/>
    </source>
</evidence>
<dbReference type="AlphaFoldDB" id="A0A839Y7I5"/>